<evidence type="ECO:0000313" key="4">
    <source>
        <dbReference type="Proteomes" id="UP000695000"/>
    </source>
</evidence>
<dbReference type="Pfam" id="PF00501">
    <property type="entry name" value="AMP-binding"/>
    <property type="match status" value="2"/>
</dbReference>
<evidence type="ECO:0000259" key="3">
    <source>
        <dbReference type="Pfam" id="PF00501"/>
    </source>
</evidence>
<dbReference type="Gene3D" id="3.40.50.12780">
    <property type="entry name" value="N-terminal domain of ligase-like"/>
    <property type="match status" value="2"/>
</dbReference>
<dbReference type="PANTHER" id="PTHR44845:SF6">
    <property type="entry name" value="BETA-ALANINE-ACTIVATING ENZYME"/>
    <property type="match status" value="1"/>
</dbReference>
<proteinExistence type="predicted"/>
<accession>A0ABM1MY28</accession>
<dbReference type="RefSeq" id="XP_017779478.1">
    <property type="nucleotide sequence ID" value="XM_017923989.1"/>
</dbReference>
<dbReference type="InterPro" id="IPR000873">
    <property type="entry name" value="AMP-dep_synth/lig_dom"/>
</dbReference>
<dbReference type="Proteomes" id="UP000695000">
    <property type="component" value="Unplaced"/>
</dbReference>
<dbReference type="InterPro" id="IPR042099">
    <property type="entry name" value="ANL_N_sf"/>
</dbReference>
<feature type="non-terminal residue" evidence="5">
    <location>
        <position position="355"/>
    </location>
</feature>
<keyword evidence="4" id="KW-1185">Reference proteome</keyword>
<gene>
    <name evidence="5" type="primary">LOC108564832</name>
</gene>
<keyword evidence="1" id="KW-0596">Phosphopantetheine</keyword>
<evidence type="ECO:0000256" key="1">
    <source>
        <dbReference type="ARBA" id="ARBA00022450"/>
    </source>
</evidence>
<sequence length="355" mass="39971">MESISHLSTLKGPIRSLKSEPMLFRLFEEVVVGSAEEPALIFEDFGAVKTTSYHDLNATANRIARLIKATIMEKSIPRNADGDYIVAICMQPSDKLISVLLAVWKAGAAYLPLVPTFPALRIEHILRESKPALVIYENEDKSFGAVSKFSVKELFCLSHEYDSGNLEDQWQFKAFPYSRTEQVGIFKTALTFVDSVSEIWGPLLNGLSILVVKKETTKDPEEMVALLEKYQIERLVLVPTLLRSLLMFLELKKDKNALSNLKIWVCSGETLSVSLAEEFFKYFPENSEHKLCNFYGSTEIMGDVSFHVIRSRSQLKHETKVPIGGPVDNTILYLLDRDYRPVTAGDVGELFVSGY</sequence>
<evidence type="ECO:0000313" key="5">
    <source>
        <dbReference type="RefSeq" id="XP_017779478.1"/>
    </source>
</evidence>
<feature type="domain" description="AMP-dependent synthetase/ligase" evidence="3">
    <location>
        <begin position="27"/>
        <end position="140"/>
    </location>
</feature>
<reference evidence="5" key="1">
    <citation type="submission" date="2025-08" db="UniProtKB">
        <authorList>
            <consortium name="RefSeq"/>
        </authorList>
    </citation>
    <scope>IDENTIFICATION</scope>
    <source>
        <tissue evidence="5">Whole Larva</tissue>
    </source>
</reference>
<dbReference type="SUPFAM" id="SSF56801">
    <property type="entry name" value="Acetyl-CoA synthetase-like"/>
    <property type="match status" value="1"/>
</dbReference>
<protein>
    <submittedName>
        <fullName evidence="5">Dimodular nonribosomal peptide synthase-like</fullName>
    </submittedName>
</protein>
<dbReference type="GeneID" id="108564832"/>
<organism evidence="4 5">
    <name type="scientific">Nicrophorus vespilloides</name>
    <name type="common">Boreal carrion beetle</name>
    <dbReference type="NCBI Taxonomy" id="110193"/>
    <lineage>
        <taxon>Eukaryota</taxon>
        <taxon>Metazoa</taxon>
        <taxon>Ecdysozoa</taxon>
        <taxon>Arthropoda</taxon>
        <taxon>Hexapoda</taxon>
        <taxon>Insecta</taxon>
        <taxon>Pterygota</taxon>
        <taxon>Neoptera</taxon>
        <taxon>Endopterygota</taxon>
        <taxon>Coleoptera</taxon>
        <taxon>Polyphaga</taxon>
        <taxon>Staphyliniformia</taxon>
        <taxon>Silphidae</taxon>
        <taxon>Nicrophorinae</taxon>
        <taxon>Nicrophorus</taxon>
    </lineage>
</organism>
<feature type="domain" description="AMP-dependent synthetase/ligase" evidence="3">
    <location>
        <begin position="181"/>
        <end position="354"/>
    </location>
</feature>
<evidence type="ECO:0000256" key="2">
    <source>
        <dbReference type="ARBA" id="ARBA00022553"/>
    </source>
</evidence>
<keyword evidence="2" id="KW-0597">Phosphoprotein</keyword>
<dbReference type="PANTHER" id="PTHR44845">
    <property type="entry name" value="CARRIER DOMAIN-CONTAINING PROTEIN"/>
    <property type="match status" value="1"/>
</dbReference>
<name>A0ABM1MY28_NICVS</name>